<dbReference type="EC" id="7.1.1.-" evidence="5"/>
<dbReference type="Proteomes" id="UP001241110">
    <property type="component" value="Unassembled WGS sequence"/>
</dbReference>
<dbReference type="InterPro" id="IPR010096">
    <property type="entry name" value="NADH-Q_OxRdtase_suN/2"/>
</dbReference>
<dbReference type="NCBIfam" id="TIGR01770">
    <property type="entry name" value="NDH_I_N"/>
    <property type="match status" value="1"/>
</dbReference>
<name>A0AAE3QY07_9BACT</name>
<feature type="domain" description="NADH:quinone oxidoreductase/Mrp antiporter transmembrane" evidence="7">
    <location>
        <begin position="116"/>
        <end position="403"/>
    </location>
</feature>
<comment type="subcellular location">
    <subcellularLocation>
        <location evidence="5">Cell membrane</location>
        <topology evidence="5">Multi-pass membrane protein</topology>
    </subcellularLocation>
    <subcellularLocation>
        <location evidence="1">Endomembrane system</location>
        <topology evidence="1">Multi-pass membrane protein</topology>
    </subcellularLocation>
    <subcellularLocation>
        <location evidence="6">Membrane</location>
        <topology evidence="6">Multi-pass membrane protein</topology>
    </subcellularLocation>
</comment>
<dbReference type="GO" id="GO:0050136">
    <property type="term" value="F:NADH dehydrogenase (quinone) (non-electrogenic) activity"/>
    <property type="evidence" value="ECO:0007669"/>
    <property type="project" value="UniProtKB-UniRule"/>
</dbReference>
<keyword evidence="2 5" id="KW-0812">Transmembrane</keyword>
<feature type="transmembrane region" description="Helical" evidence="5">
    <location>
        <begin position="147"/>
        <end position="173"/>
    </location>
</feature>
<dbReference type="GO" id="GO:0005886">
    <property type="term" value="C:plasma membrane"/>
    <property type="evidence" value="ECO:0007669"/>
    <property type="project" value="UniProtKB-SubCell"/>
</dbReference>
<feature type="transmembrane region" description="Helical" evidence="5">
    <location>
        <begin position="357"/>
        <end position="379"/>
    </location>
</feature>
<dbReference type="PANTHER" id="PTHR22773">
    <property type="entry name" value="NADH DEHYDROGENASE"/>
    <property type="match status" value="1"/>
</dbReference>
<keyword evidence="5" id="KW-0520">NAD</keyword>
<dbReference type="EMBL" id="JASJOS010000019">
    <property type="protein sequence ID" value="MDJ1485321.1"/>
    <property type="molecule type" value="Genomic_DNA"/>
</dbReference>
<feature type="transmembrane region" description="Helical" evidence="5">
    <location>
        <begin position="394"/>
        <end position="412"/>
    </location>
</feature>
<dbReference type="GO" id="GO:0008137">
    <property type="term" value="F:NADH dehydrogenase (ubiquinone) activity"/>
    <property type="evidence" value="ECO:0007669"/>
    <property type="project" value="InterPro"/>
</dbReference>
<dbReference type="HAMAP" id="MF_00445">
    <property type="entry name" value="NDH1_NuoN_1"/>
    <property type="match status" value="1"/>
</dbReference>
<keyword evidence="5" id="KW-0813">Transport</keyword>
<evidence type="ECO:0000256" key="3">
    <source>
        <dbReference type="ARBA" id="ARBA00022989"/>
    </source>
</evidence>
<evidence type="ECO:0000313" key="8">
    <source>
        <dbReference type="EMBL" id="MDJ1485321.1"/>
    </source>
</evidence>
<feature type="transmembrane region" description="Helical" evidence="5">
    <location>
        <begin position="432"/>
        <end position="455"/>
    </location>
</feature>
<evidence type="ECO:0000259" key="7">
    <source>
        <dbReference type="Pfam" id="PF00361"/>
    </source>
</evidence>
<evidence type="ECO:0000256" key="1">
    <source>
        <dbReference type="ARBA" id="ARBA00004127"/>
    </source>
</evidence>
<feature type="transmembrane region" description="Helical" evidence="5">
    <location>
        <begin position="229"/>
        <end position="247"/>
    </location>
</feature>
<comment type="subunit">
    <text evidence="5">NDH-1 is composed of 14 different subunits. Subunits NuoA, H, J, K, L, M, N constitute the membrane sector of the complex.</text>
</comment>
<feature type="transmembrane region" description="Helical" evidence="5">
    <location>
        <begin position="24"/>
        <end position="43"/>
    </location>
</feature>
<evidence type="ECO:0000256" key="2">
    <source>
        <dbReference type="ARBA" id="ARBA00022692"/>
    </source>
</evidence>
<comment type="catalytic activity">
    <reaction evidence="5">
        <text>a quinone + NADH + 5 H(+)(in) = a quinol + NAD(+) + 4 H(+)(out)</text>
        <dbReference type="Rhea" id="RHEA:57888"/>
        <dbReference type="ChEBI" id="CHEBI:15378"/>
        <dbReference type="ChEBI" id="CHEBI:24646"/>
        <dbReference type="ChEBI" id="CHEBI:57540"/>
        <dbReference type="ChEBI" id="CHEBI:57945"/>
        <dbReference type="ChEBI" id="CHEBI:132124"/>
    </reaction>
</comment>
<evidence type="ECO:0000256" key="6">
    <source>
        <dbReference type="RuleBase" id="RU000320"/>
    </source>
</evidence>
<evidence type="ECO:0000256" key="4">
    <source>
        <dbReference type="ARBA" id="ARBA00023136"/>
    </source>
</evidence>
<feature type="transmembrane region" description="Helical" evidence="5">
    <location>
        <begin position="316"/>
        <end position="337"/>
    </location>
</feature>
<feature type="transmembrane region" description="Helical" evidence="5">
    <location>
        <begin position="95"/>
        <end position="111"/>
    </location>
</feature>
<keyword evidence="4 5" id="KW-0472">Membrane</keyword>
<feature type="transmembrane region" description="Helical" evidence="5">
    <location>
        <begin position="117"/>
        <end position="135"/>
    </location>
</feature>
<gene>
    <name evidence="5" type="primary">nuoN</name>
    <name evidence="8" type="ORF">QNI16_32820</name>
</gene>
<organism evidence="8 9">
    <name type="scientific">Xanthocytophaga flava</name>
    <dbReference type="NCBI Taxonomy" id="3048013"/>
    <lineage>
        <taxon>Bacteria</taxon>
        <taxon>Pseudomonadati</taxon>
        <taxon>Bacteroidota</taxon>
        <taxon>Cytophagia</taxon>
        <taxon>Cytophagales</taxon>
        <taxon>Rhodocytophagaceae</taxon>
        <taxon>Xanthocytophaga</taxon>
    </lineage>
</organism>
<evidence type="ECO:0000256" key="5">
    <source>
        <dbReference type="HAMAP-Rule" id="MF_00445"/>
    </source>
</evidence>
<accession>A0AAE3QY07</accession>
<protein>
    <recommendedName>
        <fullName evidence="5">NADH-quinone oxidoreductase subunit N</fullName>
        <ecNumber evidence="5">7.1.1.-</ecNumber>
    </recommendedName>
    <alternativeName>
        <fullName evidence="5">NADH dehydrogenase I subunit N</fullName>
    </alternativeName>
    <alternativeName>
        <fullName evidence="5">NDH-1 subunit N</fullName>
    </alternativeName>
</protein>
<feature type="transmembrane region" description="Helical" evidence="5">
    <location>
        <begin position="259"/>
        <end position="282"/>
    </location>
</feature>
<evidence type="ECO:0000313" key="9">
    <source>
        <dbReference type="Proteomes" id="UP001241110"/>
    </source>
</evidence>
<dbReference type="GO" id="GO:0042773">
    <property type="term" value="P:ATP synthesis coupled electron transport"/>
    <property type="evidence" value="ECO:0007669"/>
    <property type="project" value="InterPro"/>
</dbReference>
<sequence>MLPIIVLSISGIVTLFLGFLKSRWILMPLTLLFILAAIVGVLLDKNGISPYAGAFPTMLSTDNVSIAFSGIILLAALFIVPLSRYYANQENAQPAEYYAILLFSLVGALMMTSYENLIMLFVGLEILSISMYILTGSDKDNLRSGEAALKYFLMGSFATGILLFGVALVYGATGGFDLHMIANYVRNSGNISPMLYLGLSIMLIGILFKLSIAPFHFWTPDVYDGAPSVFTAFMSTIVKTAGFAALYKILSVSFSDLYGFWWVCLAITTIATLIIGNITAVYQTSFKRMLAYSSISHAGYLLMAVTTFNAYSQKAIIFYSLAYALSTITAFGVLIIVEQTANDKYEAFNGLGKRAPLLAFVNTVAMCSLAGMPLTAGFIGKFFVFTSAADNDMVWIMIIAILMSAVGFYYYFRVIIAMYMRPAIESDVDNEVVVPGIYRTVLMLATLLTILFGLAPDLLTALF</sequence>
<dbReference type="GO" id="GO:0048038">
    <property type="term" value="F:quinone binding"/>
    <property type="evidence" value="ECO:0007669"/>
    <property type="project" value="UniProtKB-KW"/>
</dbReference>
<reference evidence="8" key="1">
    <citation type="submission" date="2023-05" db="EMBL/GenBank/DDBJ databases">
        <authorList>
            <person name="Zhang X."/>
        </authorList>
    </citation>
    <scope>NUCLEOTIDE SEQUENCE</scope>
    <source>
        <strain evidence="8">YF14B1</strain>
    </source>
</reference>
<dbReference type="InterPro" id="IPR001750">
    <property type="entry name" value="ND/Mrp_TM"/>
</dbReference>
<dbReference type="RefSeq" id="WP_313987715.1">
    <property type="nucleotide sequence ID" value="NZ_JASJOS010000019.1"/>
</dbReference>
<feature type="transmembrane region" description="Helical" evidence="5">
    <location>
        <begin position="63"/>
        <end position="83"/>
    </location>
</feature>
<dbReference type="Pfam" id="PF00361">
    <property type="entry name" value="Proton_antipo_M"/>
    <property type="match status" value="1"/>
</dbReference>
<keyword evidence="5" id="KW-1003">Cell membrane</keyword>
<keyword evidence="5" id="KW-1278">Translocase</keyword>
<comment type="caution">
    <text evidence="8">The sequence shown here is derived from an EMBL/GenBank/DDBJ whole genome shotgun (WGS) entry which is preliminary data.</text>
</comment>
<proteinExistence type="inferred from homology"/>
<dbReference type="GO" id="GO:0012505">
    <property type="term" value="C:endomembrane system"/>
    <property type="evidence" value="ECO:0007669"/>
    <property type="project" value="UniProtKB-SubCell"/>
</dbReference>
<keyword evidence="3 5" id="KW-1133">Transmembrane helix</keyword>
<comment type="similarity">
    <text evidence="5">Belongs to the complex I subunit 2 family.</text>
</comment>
<feature type="transmembrane region" description="Helical" evidence="5">
    <location>
        <begin position="193"/>
        <end position="217"/>
    </location>
</feature>
<comment type="function">
    <text evidence="5">NDH-1 shuttles electrons from NADH, via FMN and iron-sulfur (Fe-S) centers, to quinones in the respiratory chain. The immediate electron acceptor for the enzyme in this species is believed to be a menaquinone. Couples the redox reaction to proton translocation (for every two electrons transferred, four hydrogen ions are translocated across the cytoplasmic membrane), and thus conserves the redox energy in a proton gradient.</text>
</comment>
<dbReference type="AlphaFoldDB" id="A0AAE3QY07"/>
<keyword evidence="5" id="KW-0874">Quinone</keyword>